<dbReference type="InterPro" id="IPR001647">
    <property type="entry name" value="HTH_TetR"/>
</dbReference>
<evidence type="ECO:0000256" key="5">
    <source>
        <dbReference type="SAM" id="MobiDB-lite"/>
    </source>
</evidence>
<evidence type="ECO:0000256" key="2">
    <source>
        <dbReference type="ARBA" id="ARBA00023125"/>
    </source>
</evidence>
<feature type="region of interest" description="Disordered" evidence="5">
    <location>
        <begin position="204"/>
        <end position="228"/>
    </location>
</feature>
<feature type="compositionally biased region" description="Basic residues" evidence="5">
    <location>
        <begin position="216"/>
        <end position="228"/>
    </location>
</feature>
<evidence type="ECO:0000259" key="6">
    <source>
        <dbReference type="PROSITE" id="PS50977"/>
    </source>
</evidence>
<dbReference type="Gene3D" id="1.10.357.10">
    <property type="entry name" value="Tetracycline Repressor, domain 2"/>
    <property type="match status" value="1"/>
</dbReference>
<name>A0AAE3GIC1_9PSEU</name>
<protein>
    <submittedName>
        <fullName evidence="7">Transcriptional regulator, TetR family</fullName>
    </submittedName>
</protein>
<keyword evidence="3" id="KW-0804">Transcription</keyword>
<dbReference type="InterPro" id="IPR050109">
    <property type="entry name" value="HTH-type_TetR-like_transc_reg"/>
</dbReference>
<dbReference type="InterPro" id="IPR009057">
    <property type="entry name" value="Homeodomain-like_sf"/>
</dbReference>
<dbReference type="EMBL" id="JAMTCK010000015">
    <property type="protein sequence ID" value="MCP2168685.1"/>
    <property type="molecule type" value="Genomic_DNA"/>
</dbReference>
<evidence type="ECO:0000256" key="3">
    <source>
        <dbReference type="ARBA" id="ARBA00023163"/>
    </source>
</evidence>
<comment type="caution">
    <text evidence="7">The sequence shown here is derived from an EMBL/GenBank/DDBJ whole genome shotgun (WGS) entry which is preliminary data.</text>
</comment>
<evidence type="ECO:0000313" key="8">
    <source>
        <dbReference type="Proteomes" id="UP001206128"/>
    </source>
</evidence>
<evidence type="ECO:0000256" key="1">
    <source>
        <dbReference type="ARBA" id="ARBA00023015"/>
    </source>
</evidence>
<dbReference type="Pfam" id="PF00440">
    <property type="entry name" value="TetR_N"/>
    <property type="match status" value="1"/>
</dbReference>
<feature type="DNA-binding region" description="H-T-H motif" evidence="4">
    <location>
        <begin position="41"/>
        <end position="60"/>
    </location>
</feature>
<dbReference type="AlphaFoldDB" id="A0AAE3GIC1"/>
<gene>
    <name evidence="7" type="ORF">LX83_005563</name>
</gene>
<reference evidence="7" key="1">
    <citation type="submission" date="2022-06" db="EMBL/GenBank/DDBJ databases">
        <title>Genomic Encyclopedia of Archaeal and Bacterial Type Strains, Phase II (KMG-II): from individual species to whole genera.</title>
        <authorList>
            <person name="Goeker M."/>
        </authorList>
    </citation>
    <scope>NUCLEOTIDE SEQUENCE</scope>
    <source>
        <strain evidence="7">DSM 43935</strain>
    </source>
</reference>
<dbReference type="PRINTS" id="PR00455">
    <property type="entry name" value="HTHTETR"/>
</dbReference>
<dbReference type="PANTHER" id="PTHR30055">
    <property type="entry name" value="HTH-TYPE TRANSCRIPTIONAL REGULATOR RUTR"/>
    <property type="match status" value="1"/>
</dbReference>
<organism evidence="7 8">
    <name type="scientific">Goodfellowiella coeruleoviolacea</name>
    <dbReference type="NCBI Taxonomy" id="334858"/>
    <lineage>
        <taxon>Bacteria</taxon>
        <taxon>Bacillati</taxon>
        <taxon>Actinomycetota</taxon>
        <taxon>Actinomycetes</taxon>
        <taxon>Pseudonocardiales</taxon>
        <taxon>Pseudonocardiaceae</taxon>
        <taxon>Goodfellowiella</taxon>
    </lineage>
</organism>
<dbReference type="SUPFAM" id="SSF46689">
    <property type="entry name" value="Homeodomain-like"/>
    <property type="match status" value="1"/>
</dbReference>
<dbReference type="SUPFAM" id="SSF48498">
    <property type="entry name" value="Tetracyclin repressor-like, C-terminal domain"/>
    <property type="match status" value="1"/>
</dbReference>
<keyword evidence="1" id="KW-0805">Transcription regulation</keyword>
<feature type="domain" description="HTH tetR-type" evidence="6">
    <location>
        <begin position="18"/>
        <end position="78"/>
    </location>
</feature>
<proteinExistence type="predicted"/>
<accession>A0AAE3GIC1</accession>
<dbReference type="PANTHER" id="PTHR30055:SF234">
    <property type="entry name" value="HTH-TYPE TRANSCRIPTIONAL REGULATOR BETI"/>
    <property type="match status" value="1"/>
</dbReference>
<dbReference type="Proteomes" id="UP001206128">
    <property type="component" value="Unassembled WGS sequence"/>
</dbReference>
<sequence>MMTPVSSSGRRRIDEIGDESRRRILDAAEELFAERGFERTSFVDIAERSGISRGSIPWHFKNKEGLVMAVVERAVDRFLGPARYDSVPSLSELVHDYATWVRSGNSALMFSVLTEAMNSSGAVHAQYREFLEQRRSGVESWLRAQRPEGVDPAVAAEKERAVAIILTGAVTGIHLQSVVDPDGVDLEEALRSLVTLVGGSVADLWTGSTPDEPPAAKKRGSGSRKRTG</sequence>
<dbReference type="InterPro" id="IPR036271">
    <property type="entry name" value="Tet_transcr_reg_TetR-rel_C_sf"/>
</dbReference>
<evidence type="ECO:0000256" key="4">
    <source>
        <dbReference type="PROSITE-ProRule" id="PRU00335"/>
    </source>
</evidence>
<keyword evidence="8" id="KW-1185">Reference proteome</keyword>
<dbReference type="PROSITE" id="PS50977">
    <property type="entry name" value="HTH_TETR_2"/>
    <property type="match status" value="1"/>
</dbReference>
<keyword evidence="2 4" id="KW-0238">DNA-binding</keyword>
<dbReference type="GO" id="GO:0003700">
    <property type="term" value="F:DNA-binding transcription factor activity"/>
    <property type="evidence" value="ECO:0007669"/>
    <property type="project" value="TreeGrafter"/>
</dbReference>
<evidence type="ECO:0000313" key="7">
    <source>
        <dbReference type="EMBL" id="MCP2168685.1"/>
    </source>
</evidence>
<dbReference type="GO" id="GO:0000976">
    <property type="term" value="F:transcription cis-regulatory region binding"/>
    <property type="evidence" value="ECO:0007669"/>
    <property type="project" value="TreeGrafter"/>
</dbReference>